<keyword evidence="7" id="KW-0479">Metal-binding</keyword>
<dbReference type="GO" id="GO:0046872">
    <property type="term" value="F:metal ion binding"/>
    <property type="evidence" value="ECO:0007669"/>
    <property type="project" value="UniProtKB-KW"/>
</dbReference>
<evidence type="ECO:0000256" key="2">
    <source>
        <dbReference type="ARBA" id="ARBA00005065"/>
    </source>
</evidence>
<keyword evidence="9" id="KW-0411">Iron-sulfur</keyword>
<evidence type="ECO:0000256" key="9">
    <source>
        <dbReference type="ARBA" id="ARBA00023014"/>
    </source>
</evidence>
<dbReference type="InterPro" id="IPR036094">
    <property type="entry name" value="NadA_sf"/>
</dbReference>
<dbReference type="PANTHER" id="PTHR30573:SF0">
    <property type="entry name" value="QUINOLINATE SYNTHASE, CHLOROPLASTIC"/>
    <property type="match status" value="1"/>
</dbReference>
<sequence length="526" mass="57160">MHLPPSPHLQEEKPFPSILIKGDGQLVSKGTFAEAQSIYIDPDPQSVSDLASAMSRSNMAICAHFYMDVELQGVLQALPDQSKVFIGDSLAMGDAAVRMCEEGAEAVAVLGVDFMSESVRSIVDKAGYGHVPVFRATEKKIGCSLAESAERLSYAAWLHKAASAPNPLHVVYINTSLESKAQSNNIVPTVTCTSSNVVKTILQAQLQIPDVSIWYGPDTCMGYNLQTMLDKVLKNWTDQEIKEKLHPQHDRSSIADLRENLHVYPNGNCVVHQMFGDKVVSDVRSHYPDAYVTAHLEVPGEMFEIAMEHSLEGRGVTGSTSDILNFITDKVREAAEGGEGGEEEEVRNLKFILGTEAGMVTSVVRNVKEILRTVPGARERVTAEIVFPVAPTAVASDPTFEGGIVPGVASGEGCGTNGGCATCPFMKMNELDNVVNVMERYAEGKGEGLEGFRPPQRLKGKIIGGRDATEQGVECILRMRELMKGGELGEELVEKVKGWEPREVKQRYEEVEVGQGEGKRVNVAGL</sequence>
<dbReference type="Proteomes" id="UP001165065">
    <property type="component" value="Unassembled WGS sequence"/>
</dbReference>
<evidence type="ECO:0000256" key="3">
    <source>
        <dbReference type="ARBA" id="ARBA00012669"/>
    </source>
</evidence>
<dbReference type="GO" id="GO:0034628">
    <property type="term" value="P:'de novo' NAD+ biosynthetic process from L-aspartate"/>
    <property type="evidence" value="ECO:0007669"/>
    <property type="project" value="TreeGrafter"/>
</dbReference>
<keyword evidence="11" id="KW-1185">Reference proteome</keyword>
<keyword evidence="6" id="KW-0808">Transferase</keyword>
<dbReference type="Pfam" id="PF02445">
    <property type="entry name" value="NadA"/>
    <property type="match status" value="1"/>
</dbReference>
<dbReference type="Gene3D" id="3.40.50.10800">
    <property type="entry name" value="NadA-like"/>
    <property type="match status" value="3"/>
</dbReference>
<dbReference type="EMBL" id="BRYA01001457">
    <property type="protein sequence ID" value="GMI43610.1"/>
    <property type="molecule type" value="Genomic_DNA"/>
</dbReference>
<dbReference type="GO" id="GO:0008987">
    <property type="term" value="F:quinolinate synthetase A activity"/>
    <property type="evidence" value="ECO:0007669"/>
    <property type="project" value="InterPro"/>
</dbReference>
<dbReference type="AlphaFoldDB" id="A0A9W7GG63"/>
<reference evidence="11" key="1">
    <citation type="journal article" date="2023" name="Commun. Biol.">
        <title>Genome analysis of Parmales, the sister group of diatoms, reveals the evolutionary specialization of diatoms from phago-mixotrophs to photoautotrophs.</title>
        <authorList>
            <person name="Ban H."/>
            <person name="Sato S."/>
            <person name="Yoshikawa S."/>
            <person name="Yamada K."/>
            <person name="Nakamura Y."/>
            <person name="Ichinomiya M."/>
            <person name="Sato N."/>
            <person name="Blanc-Mathieu R."/>
            <person name="Endo H."/>
            <person name="Kuwata A."/>
            <person name="Ogata H."/>
        </authorList>
    </citation>
    <scope>NUCLEOTIDE SEQUENCE [LARGE SCALE GENOMIC DNA]</scope>
</reference>
<dbReference type="GO" id="GO:0051539">
    <property type="term" value="F:4 iron, 4 sulfur cluster binding"/>
    <property type="evidence" value="ECO:0007669"/>
    <property type="project" value="UniProtKB-KW"/>
</dbReference>
<evidence type="ECO:0000256" key="6">
    <source>
        <dbReference type="ARBA" id="ARBA00022679"/>
    </source>
</evidence>
<protein>
    <recommendedName>
        <fullName evidence="3">quinolinate synthase</fullName>
        <ecNumber evidence="3">2.5.1.72</ecNumber>
    </recommendedName>
</protein>
<evidence type="ECO:0000256" key="8">
    <source>
        <dbReference type="ARBA" id="ARBA00023004"/>
    </source>
</evidence>
<gene>
    <name evidence="10" type="ORF">TrCOL_g7819</name>
</gene>
<keyword evidence="8" id="KW-0408">Iron</keyword>
<keyword evidence="5" id="KW-0662">Pyridine nucleotide biosynthesis</keyword>
<comment type="pathway">
    <text evidence="2">Cofactor biosynthesis; NAD(+) biosynthesis; quinolinate from iminoaspartate: step 1/1.</text>
</comment>
<dbReference type="PANTHER" id="PTHR30573">
    <property type="entry name" value="QUINOLINATE SYNTHETASE A"/>
    <property type="match status" value="1"/>
</dbReference>
<evidence type="ECO:0000313" key="10">
    <source>
        <dbReference type="EMBL" id="GMI43610.1"/>
    </source>
</evidence>
<evidence type="ECO:0000256" key="4">
    <source>
        <dbReference type="ARBA" id="ARBA00022485"/>
    </source>
</evidence>
<dbReference type="SUPFAM" id="SSF142754">
    <property type="entry name" value="NadA-like"/>
    <property type="match status" value="1"/>
</dbReference>
<name>A0A9W7GG63_9STRA</name>
<dbReference type="OrthoDB" id="66991at2759"/>
<evidence type="ECO:0000256" key="5">
    <source>
        <dbReference type="ARBA" id="ARBA00022642"/>
    </source>
</evidence>
<organism evidence="10 11">
    <name type="scientific">Triparma columacea</name>
    <dbReference type="NCBI Taxonomy" id="722753"/>
    <lineage>
        <taxon>Eukaryota</taxon>
        <taxon>Sar</taxon>
        <taxon>Stramenopiles</taxon>
        <taxon>Ochrophyta</taxon>
        <taxon>Bolidophyceae</taxon>
        <taxon>Parmales</taxon>
        <taxon>Triparmaceae</taxon>
        <taxon>Triparma</taxon>
    </lineage>
</organism>
<proteinExistence type="predicted"/>
<evidence type="ECO:0000256" key="7">
    <source>
        <dbReference type="ARBA" id="ARBA00022723"/>
    </source>
</evidence>
<keyword evidence="4" id="KW-0004">4Fe-4S</keyword>
<comment type="cofactor">
    <cofactor evidence="1">
        <name>[4Fe-4S] cluster</name>
        <dbReference type="ChEBI" id="CHEBI:49883"/>
    </cofactor>
</comment>
<dbReference type="InterPro" id="IPR003473">
    <property type="entry name" value="NadA"/>
</dbReference>
<evidence type="ECO:0000256" key="1">
    <source>
        <dbReference type="ARBA" id="ARBA00001966"/>
    </source>
</evidence>
<evidence type="ECO:0000313" key="11">
    <source>
        <dbReference type="Proteomes" id="UP001165065"/>
    </source>
</evidence>
<dbReference type="EC" id="2.5.1.72" evidence="3"/>
<comment type="caution">
    <text evidence="10">The sequence shown here is derived from an EMBL/GenBank/DDBJ whole genome shotgun (WGS) entry which is preliminary data.</text>
</comment>
<accession>A0A9W7GG63</accession>